<dbReference type="PANTHER" id="PTHR43861">
    <property type="entry name" value="TRANS-ACONITATE 2-METHYLTRANSFERASE-RELATED"/>
    <property type="match status" value="1"/>
</dbReference>
<protein>
    <recommendedName>
        <fullName evidence="3">Methyltransferase domain-containing protein</fullName>
    </recommendedName>
</protein>
<dbReference type="AlphaFoldDB" id="A0A1F5Z445"/>
<dbReference type="CDD" id="cd02440">
    <property type="entry name" value="AdoMet_MTases"/>
    <property type="match status" value="1"/>
</dbReference>
<dbReference type="STRING" id="1798377.A2872_00785"/>
<dbReference type="Pfam" id="PF13649">
    <property type="entry name" value="Methyltransf_25"/>
    <property type="match status" value="1"/>
</dbReference>
<reference evidence="4 5" key="1">
    <citation type="journal article" date="2016" name="Nat. Commun.">
        <title>Thousands of microbial genomes shed light on interconnected biogeochemical processes in an aquifer system.</title>
        <authorList>
            <person name="Anantharaman K."/>
            <person name="Brown C.T."/>
            <person name="Hug L.A."/>
            <person name="Sharon I."/>
            <person name="Castelle C.J."/>
            <person name="Probst A.J."/>
            <person name="Thomas B.C."/>
            <person name="Singh A."/>
            <person name="Wilkins M.J."/>
            <person name="Karaoz U."/>
            <person name="Brodie E.L."/>
            <person name="Williams K.H."/>
            <person name="Hubbard S.S."/>
            <person name="Banfield J.F."/>
        </authorList>
    </citation>
    <scope>NUCLEOTIDE SEQUENCE [LARGE SCALE GENOMIC DNA]</scope>
</reference>
<dbReference type="Gene3D" id="3.40.50.150">
    <property type="entry name" value="Vaccinia Virus protein VP39"/>
    <property type="match status" value="1"/>
</dbReference>
<dbReference type="InterPro" id="IPR041698">
    <property type="entry name" value="Methyltransf_25"/>
</dbReference>
<name>A0A1F5Z445_9BACT</name>
<evidence type="ECO:0000256" key="1">
    <source>
        <dbReference type="ARBA" id="ARBA00022603"/>
    </source>
</evidence>
<organism evidence="4 5">
    <name type="scientific">Candidatus Gottesmanbacteria bacterium RIFCSPHIGHO2_01_FULL_42_12</name>
    <dbReference type="NCBI Taxonomy" id="1798377"/>
    <lineage>
        <taxon>Bacteria</taxon>
        <taxon>Candidatus Gottesmaniibacteriota</taxon>
    </lineage>
</organism>
<dbReference type="SUPFAM" id="SSF53335">
    <property type="entry name" value="S-adenosyl-L-methionine-dependent methyltransferases"/>
    <property type="match status" value="1"/>
</dbReference>
<evidence type="ECO:0000256" key="2">
    <source>
        <dbReference type="ARBA" id="ARBA00022679"/>
    </source>
</evidence>
<gene>
    <name evidence="4" type="ORF">A2872_00785</name>
</gene>
<accession>A0A1F5Z445</accession>
<dbReference type="Proteomes" id="UP000178681">
    <property type="component" value="Unassembled WGS sequence"/>
</dbReference>
<evidence type="ECO:0000313" key="4">
    <source>
        <dbReference type="EMBL" id="OGG07211.1"/>
    </source>
</evidence>
<dbReference type="GO" id="GO:0032259">
    <property type="term" value="P:methylation"/>
    <property type="evidence" value="ECO:0007669"/>
    <property type="project" value="UniProtKB-KW"/>
</dbReference>
<dbReference type="GO" id="GO:0008168">
    <property type="term" value="F:methyltransferase activity"/>
    <property type="evidence" value="ECO:0007669"/>
    <property type="project" value="UniProtKB-KW"/>
</dbReference>
<comment type="caution">
    <text evidence="4">The sequence shown here is derived from an EMBL/GenBank/DDBJ whole genome shotgun (WGS) entry which is preliminary data.</text>
</comment>
<dbReference type="PANTHER" id="PTHR43861:SF1">
    <property type="entry name" value="TRANS-ACONITATE 2-METHYLTRANSFERASE"/>
    <property type="match status" value="1"/>
</dbReference>
<sequence length="205" mass="23404">MKKAEEKTLGYYNKHAKEWGEAHHGFEEESFWKDWMQKLHNLLSEGKILEVGSGTGKDASNLIKLGYDYTGTDASQGLLKIAQERNPNAVFKNIKAQDLHKLFGTDEFDCFWSAATLLHIPKDEINATLQSIHAVVKDGGIGFISIKQGEGEQEDETGRLFSYYSQEEFAELLKENGFEVIEKDIQPMSEKTIWLVYLIKIRKEI</sequence>
<evidence type="ECO:0000313" key="5">
    <source>
        <dbReference type="Proteomes" id="UP000178681"/>
    </source>
</evidence>
<feature type="domain" description="Methyltransferase" evidence="3">
    <location>
        <begin position="48"/>
        <end position="140"/>
    </location>
</feature>
<dbReference type="EMBL" id="MFJG01000012">
    <property type="protein sequence ID" value="OGG07211.1"/>
    <property type="molecule type" value="Genomic_DNA"/>
</dbReference>
<keyword evidence="1" id="KW-0489">Methyltransferase</keyword>
<keyword evidence="2" id="KW-0808">Transferase</keyword>
<dbReference type="InterPro" id="IPR029063">
    <property type="entry name" value="SAM-dependent_MTases_sf"/>
</dbReference>
<proteinExistence type="predicted"/>
<evidence type="ECO:0000259" key="3">
    <source>
        <dbReference type="Pfam" id="PF13649"/>
    </source>
</evidence>